<gene>
    <name evidence="6" type="ORF">HHX25_16580</name>
</gene>
<keyword evidence="4" id="KW-1133">Transmembrane helix</keyword>
<dbReference type="PANTHER" id="PTHR46797">
    <property type="entry name" value="HTH-TYPE TRANSCRIPTIONAL REGULATOR"/>
    <property type="match status" value="1"/>
</dbReference>
<evidence type="ECO:0000256" key="3">
    <source>
        <dbReference type="ARBA" id="ARBA00023163"/>
    </source>
</evidence>
<dbReference type="Pfam" id="PF01381">
    <property type="entry name" value="HTH_3"/>
    <property type="match status" value="1"/>
</dbReference>
<keyword evidence="7" id="KW-1185">Reference proteome</keyword>
<keyword evidence="3" id="KW-0804">Transcription</keyword>
<dbReference type="SUPFAM" id="SSF47413">
    <property type="entry name" value="lambda repressor-like DNA-binding domains"/>
    <property type="match status" value="1"/>
</dbReference>
<reference evidence="6 7" key="1">
    <citation type="submission" date="2020-04" db="EMBL/GenBank/DDBJ databases">
        <title>A Flavivirga sp. nov.</title>
        <authorList>
            <person name="Sun X."/>
        </authorList>
    </citation>
    <scope>NUCLEOTIDE SEQUENCE [LARGE SCALE GENOMIC DNA]</scope>
    <source>
        <strain evidence="6 7">Y03</strain>
    </source>
</reference>
<evidence type="ECO:0000313" key="7">
    <source>
        <dbReference type="Proteomes" id="UP000746690"/>
    </source>
</evidence>
<sequence>MTYGKFVWFHFIVFRFSYFYLINEFKYNKKQHIYVFIILIVKAEFRFVKSKDHKYIKAFGKHLRKLRKENNLSQEDLANDADIPINQIGRIERAEINTTLSTMRAISKALNIHITELFDFDK</sequence>
<comment type="caution">
    <text evidence="6">The sequence shown here is derived from an EMBL/GenBank/DDBJ whole genome shotgun (WGS) entry which is preliminary data.</text>
</comment>
<dbReference type="CDD" id="cd00093">
    <property type="entry name" value="HTH_XRE"/>
    <property type="match status" value="1"/>
</dbReference>
<keyword evidence="2" id="KW-0238">DNA-binding</keyword>
<keyword evidence="4" id="KW-0812">Transmembrane</keyword>
<evidence type="ECO:0000256" key="4">
    <source>
        <dbReference type="SAM" id="Phobius"/>
    </source>
</evidence>
<dbReference type="PANTHER" id="PTHR46797:SF23">
    <property type="entry name" value="HTH-TYPE TRANSCRIPTIONAL REGULATOR SUTR"/>
    <property type="match status" value="1"/>
</dbReference>
<keyword evidence="1" id="KW-0805">Transcription regulation</keyword>
<evidence type="ECO:0000259" key="5">
    <source>
        <dbReference type="PROSITE" id="PS50943"/>
    </source>
</evidence>
<protein>
    <submittedName>
        <fullName evidence="6">Helix-turn-helix transcriptional regulator</fullName>
    </submittedName>
</protein>
<evidence type="ECO:0000256" key="2">
    <source>
        <dbReference type="ARBA" id="ARBA00023125"/>
    </source>
</evidence>
<dbReference type="InterPro" id="IPR010982">
    <property type="entry name" value="Lambda_DNA-bd_dom_sf"/>
</dbReference>
<dbReference type="Proteomes" id="UP000746690">
    <property type="component" value="Unassembled WGS sequence"/>
</dbReference>
<evidence type="ECO:0000256" key="1">
    <source>
        <dbReference type="ARBA" id="ARBA00023015"/>
    </source>
</evidence>
<dbReference type="EMBL" id="JABBHF010000010">
    <property type="protein sequence ID" value="NMH89129.1"/>
    <property type="molecule type" value="Genomic_DNA"/>
</dbReference>
<accession>A0ABX1RZV0</accession>
<dbReference type="Gene3D" id="1.10.260.40">
    <property type="entry name" value="lambda repressor-like DNA-binding domains"/>
    <property type="match status" value="1"/>
</dbReference>
<dbReference type="SMART" id="SM00530">
    <property type="entry name" value="HTH_XRE"/>
    <property type="match status" value="1"/>
</dbReference>
<dbReference type="PROSITE" id="PS50943">
    <property type="entry name" value="HTH_CROC1"/>
    <property type="match status" value="1"/>
</dbReference>
<organism evidence="6 7">
    <name type="scientific">Flavivirga algicola</name>
    <dbReference type="NCBI Taxonomy" id="2729136"/>
    <lineage>
        <taxon>Bacteria</taxon>
        <taxon>Pseudomonadati</taxon>
        <taxon>Bacteroidota</taxon>
        <taxon>Flavobacteriia</taxon>
        <taxon>Flavobacteriales</taxon>
        <taxon>Flavobacteriaceae</taxon>
        <taxon>Flavivirga</taxon>
    </lineage>
</organism>
<dbReference type="InterPro" id="IPR050807">
    <property type="entry name" value="TransReg_Diox_bact_type"/>
</dbReference>
<name>A0ABX1RZV0_9FLAO</name>
<proteinExistence type="predicted"/>
<feature type="domain" description="HTH cro/C1-type" evidence="5">
    <location>
        <begin position="63"/>
        <end position="117"/>
    </location>
</feature>
<feature type="transmembrane region" description="Helical" evidence="4">
    <location>
        <begin position="6"/>
        <end position="22"/>
    </location>
</feature>
<evidence type="ECO:0000313" key="6">
    <source>
        <dbReference type="EMBL" id="NMH89129.1"/>
    </source>
</evidence>
<keyword evidence="4" id="KW-0472">Membrane</keyword>
<dbReference type="InterPro" id="IPR001387">
    <property type="entry name" value="Cro/C1-type_HTH"/>
</dbReference>